<dbReference type="AlphaFoldDB" id="T1CKZ8"/>
<comment type="caution">
    <text evidence="2">The sequence shown here is derived from an EMBL/GenBank/DDBJ whole genome shotgun (WGS) entry which is preliminary data.</text>
</comment>
<name>T1CKZ8_9ZZZZ</name>
<dbReference type="InterPro" id="IPR009959">
    <property type="entry name" value="Cyclase_SnoaL-like"/>
</dbReference>
<feature type="region of interest" description="Disordered" evidence="1">
    <location>
        <begin position="137"/>
        <end position="235"/>
    </location>
</feature>
<accession>T1CKZ8</accession>
<evidence type="ECO:0000313" key="2">
    <source>
        <dbReference type="EMBL" id="EQD69110.1"/>
    </source>
</evidence>
<evidence type="ECO:0000256" key="1">
    <source>
        <dbReference type="SAM" id="MobiDB-lite"/>
    </source>
</evidence>
<protein>
    <submittedName>
        <fullName evidence="2">Dienelactone hydrolase</fullName>
    </submittedName>
</protein>
<reference evidence="2" key="2">
    <citation type="journal article" date="2014" name="ISME J.">
        <title>Microbial stratification in low pH oxic and suboxic macroscopic growths along an acid mine drainage.</title>
        <authorList>
            <person name="Mendez-Garcia C."/>
            <person name="Mesa V."/>
            <person name="Sprenger R.R."/>
            <person name="Richter M."/>
            <person name="Diez M.S."/>
            <person name="Solano J."/>
            <person name="Bargiela R."/>
            <person name="Golyshina O.V."/>
            <person name="Manteca A."/>
            <person name="Ramos J.L."/>
            <person name="Gallego J.R."/>
            <person name="Llorente I."/>
            <person name="Martins Dos Santos V.A."/>
            <person name="Jensen O.N."/>
            <person name="Pelaez A.I."/>
            <person name="Sanchez J."/>
            <person name="Ferrer M."/>
        </authorList>
    </citation>
    <scope>NUCLEOTIDE SEQUENCE</scope>
</reference>
<dbReference type="GO" id="GO:0030638">
    <property type="term" value="P:polyketide metabolic process"/>
    <property type="evidence" value="ECO:0007669"/>
    <property type="project" value="InterPro"/>
</dbReference>
<organism evidence="2">
    <name type="scientific">mine drainage metagenome</name>
    <dbReference type="NCBI Taxonomy" id="410659"/>
    <lineage>
        <taxon>unclassified sequences</taxon>
        <taxon>metagenomes</taxon>
        <taxon>ecological metagenomes</taxon>
    </lineage>
</organism>
<keyword evidence="2" id="KW-0378">Hydrolase</keyword>
<dbReference type="PANTHER" id="PTHR38436:SF3">
    <property type="entry name" value="CARBOXYMETHYLENEBUTENOLIDASE-RELATED"/>
    <property type="match status" value="1"/>
</dbReference>
<dbReference type="InterPro" id="IPR032710">
    <property type="entry name" value="NTF2-like_dom_sf"/>
</dbReference>
<reference evidence="2" key="1">
    <citation type="submission" date="2013-08" db="EMBL/GenBank/DDBJ databases">
        <authorList>
            <person name="Mendez C."/>
            <person name="Richter M."/>
            <person name="Ferrer M."/>
            <person name="Sanchez J."/>
        </authorList>
    </citation>
    <scope>NUCLEOTIDE SEQUENCE</scope>
</reference>
<feature type="non-terminal residue" evidence="2">
    <location>
        <position position="235"/>
    </location>
</feature>
<dbReference type="Gene3D" id="3.10.450.50">
    <property type="match status" value="1"/>
</dbReference>
<proteinExistence type="predicted"/>
<dbReference type="PANTHER" id="PTHR38436">
    <property type="entry name" value="POLYKETIDE CYCLASE SNOAL-LIKE DOMAIN"/>
    <property type="match status" value="1"/>
</dbReference>
<feature type="compositionally biased region" description="Basic residues" evidence="1">
    <location>
        <begin position="137"/>
        <end position="151"/>
    </location>
</feature>
<feature type="compositionally biased region" description="Basic and acidic residues" evidence="1">
    <location>
        <begin position="203"/>
        <end position="222"/>
    </location>
</feature>
<gene>
    <name evidence="2" type="ORF">B2A_00189</name>
</gene>
<dbReference type="SUPFAM" id="SSF54427">
    <property type="entry name" value="NTF2-like"/>
    <property type="match status" value="1"/>
</dbReference>
<feature type="compositionally biased region" description="Gly residues" evidence="1">
    <location>
        <begin position="225"/>
        <end position="235"/>
    </location>
</feature>
<sequence length="235" mass="25881">MRTMTARPHNLHLPTLAGGANRSQIRAFYTHHFIPHLPDDIRLELLSRTVAPDRVVDEFILEFTHDRVMDFIFPGLPPTGRPVSLPTVAIVGLKDGRVDYEHIYWDQASALRQIGRLDAPGLPVVGAEASERLRRLVGSRRRRGRRTRLIRRSGSPAPRTAAGSRGLETGPASRTEPGVRGVQGPALEAPVRKERQGPLVPGDDPHRQEDEAGEAHQHDRDQFGPGEGGSGGQVR</sequence>
<dbReference type="GO" id="GO:0016787">
    <property type="term" value="F:hydrolase activity"/>
    <property type="evidence" value="ECO:0007669"/>
    <property type="project" value="UniProtKB-KW"/>
</dbReference>
<dbReference type="EMBL" id="AUZZ01000130">
    <property type="protein sequence ID" value="EQD69110.1"/>
    <property type="molecule type" value="Genomic_DNA"/>
</dbReference>